<dbReference type="InterPro" id="IPR015915">
    <property type="entry name" value="Kelch-typ_b-propeller"/>
</dbReference>
<dbReference type="Gene3D" id="2.120.10.80">
    <property type="entry name" value="Kelch-type beta propeller"/>
    <property type="match status" value="1"/>
</dbReference>
<keyword evidence="3" id="KW-1185">Reference proteome</keyword>
<gene>
    <name evidence="2" type="ORF">FWILDA_LOCUS15869</name>
</gene>
<dbReference type="AlphaFoldDB" id="A0A9W4T5E0"/>
<dbReference type="OrthoDB" id="432528at2759"/>
<protein>
    <submittedName>
        <fullName evidence="2">12736_t:CDS:1</fullName>
    </submittedName>
</protein>
<keyword evidence="1" id="KW-0732">Signal</keyword>
<evidence type="ECO:0000313" key="3">
    <source>
        <dbReference type="Proteomes" id="UP001153678"/>
    </source>
</evidence>
<proteinExistence type="predicted"/>
<dbReference type="SUPFAM" id="SSF117281">
    <property type="entry name" value="Kelch motif"/>
    <property type="match status" value="1"/>
</dbReference>
<reference evidence="2" key="1">
    <citation type="submission" date="2022-08" db="EMBL/GenBank/DDBJ databases">
        <authorList>
            <person name="Kallberg Y."/>
            <person name="Tangrot J."/>
            <person name="Rosling A."/>
        </authorList>
    </citation>
    <scope>NUCLEOTIDE SEQUENCE</scope>
    <source>
        <strain evidence="2">Wild A</strain>
    </source>
</reference>
<evidence type="ECO:0000256" key="1">
    <source>
        <dbReference type="SAM" id="SignalP"/>
    </source>
</evidence>
<organism evidence="2 3">
    <name type="scientific">Funneliformis geosporum</name>
    <dbReference type="NCBI Taxonomy" id="1117311"/>
    <lineage>
        <taxon>Eukaryota</taxon>
        <taxon>Fungi</taxon>
        <taxon>Fungi incertae sedis</taxon>
        <taxon>Mucoromycota</taxon>
        <taxon>Glomeromycotina</taxon>
        <taxon>Glomeromycetes</taxon>
        <taxon>Glomerales</taxon>
        <taxon>Glomeraceae</taxon>
        <taxon>Funneliformis</taxon>
    </lineage>
</organism>
<dbReference type="Proteomes" id="UP001153678">
    <property type="component" value="Unassembled WGS sequence"/>
</dbReference>
<evidence type="ECO:0000313" key="2">
    <source>
        <dbReference type="EMBL" id="CAI2193023.1"/>
    </source>
</evidence>
<feature type="chain" id="PRO_5040928499" evidence="1">
    <location>
        <begin position="21"/>
        <end position="235"/>
    </location>
</feature>
<sequence>MFNIIIVLYFLFVVIHPLNCQLIQDATSVIIDDVIYVLGGSNNGKTIPEILSIDLTTSFTIDSPPWSPSLEAPPLAFSSSGVVLGGFNNNFILVVGGDIQDPISQSRFEAPVDNVNLNRPISQSRQIVPNEMSDHRRYHTSTLLPNEDIVIIGGLDVIPNVVILETSAKPFQWRIPDISGLEPPLLNIHCAELVENRYIFIMFGAFVFFYKKRSGAVSAQAENAKNRTNYSYGGK</sequence>
<feature type="non-terminal residue" evidence="2">
    <location>
        <position position="235"/>
    </location>
</feature>
<accession>A0A9W4T5E0</accession>
<comment type="caution">
    <text evidence="2">The sequence shown here is derived from an EMBL/GenBank/DDBJ whole genome shotgun (WGS) entry which is preliminary data.</text>
</comment>
<feature type="signal peptide" evidence="1">
    <location>
        <begin position="1"/>
        <end position="20"/>
    </location>
</feature>
<dbReference type="EMBL" id="CAMKVN010008952">
    <property type="protein sequence ID" value="CAI2193023.1"/>
    <property type="molecule type" value="Genomic_DNA"/>
</dbReference>
<name>A0A9W4T5E0_9GLOM</name>